<feature type="domain" description="Autophagy protein ATG5 UblB" evidence="8">
    <location>
        <begin position="194"/>
        <end position="274"/>
    </location>
</feature>
<proteinExistence type="inferred from homology"/>
<dbReference type="AlphaFoldDB" id="A0ABD2J0P0"/>
<evidence type="ECO:0000256" key="5">
    <source>
        <dbReference type="ARBA" id="ARBA00023006"/>
    </source>
</evidence>
<keyword evidence="3 6" id="KW-1017">Isopeptide bond</keyword>
<dbReference type="PANTHER" id="PTHR13040:SF2">
    <property type="entry name" value="AUTOPHAGY PROTEIN 5"/>
    <property type="match status" value="1"/>
</dbReference>
<dbReference type="InterPro" id="IPR048318">
    <property type="entry name" value="ATG5_UblB"/>
</dbReference>
<keyword evidence="5 6" id="KW-0072">Autophagy</keyword>
<dbReference type="PANTHER" id="PTHR13040">
    <property type="entry name" value="AUTOPHAGY PROTEIN 5"/>
    <property type="match status" value="1"/>
</dbReference>
<dbReference type="Proteomes" id="UP001620645">
    <property type="component" value="Unassembled WGS sequence"/>
</dbReference>
<accession>A0ABD2J0P0</accession>
<evidence type="ECO:0000256" key="3">
    <source>
        <dbReference type="ARBA" id="ARBA00022499"/>
    </source>
</evidence>
<comment type="subcellular location">
    <subcellularLocation>
        <location evidence="1 6">Preautophagosomal structure membrane</location>
        <topology evidence="1 6">Peripheral membrane protein</topology>
    </subcellularLocation>
</comment>
<dbReference type="Pfam" id="PF20638">
    <property type="entry name" value="ATG5_UblA"/>
    <property type="match status" value="1"/>
</dbReference>
<dbReference type="InterPro" id="IPR042526">
    <property type="entry name" value="Atg5_HR"/>
</dbReference>
<evidence type="ECO:0000256" key="4">
    <source>
        <dbReference type="ARBA" id="ARBA00022843"/>
    </source>
</evidence>
<gene>
    <name evidence="11" type="ORF">niasHS_010215</name>
</gene>
<comment type="function">
    <text evidence="6">Involved in autophagic vesicle formation.</text>
</comment>
<dbReference type="GO" id="GO:0016236">
    <property type="term" value="P:macroautophagy"/>
    <property type="evidence" value="ECO:0007669"/>
    <property type="project" value="UniProtKB-ARBA"/>
</dbReference>
<dbReference type="Pfam" id="PF20637">
    <property type="entry name" value="ATG5_HBR"/>
    <property type="match status" value="1"/>
</dbReference>
<dbReference type="InterPro" id="IPR042527">
    <property type="entry name" value="Atg5_UblA_dom_sf"/>
</dbReference>
<feature type="domain" description="Autophagy protein ATG5 alpha-helical bundle region" evidence="9">
    <location>
        <begin position="126"/>
        <end position="180"/>
    </location>
</feature>
<reference evidence="11 12" key="1">
    <citation type="submission" date="2024-10" db="EMBL/GenBank/DDBJ databases">
        <authorList>
            <person name="Kim D."/>
        </authorList>
    </citation>
    <scope>NUCLEOTIDE SEQUENCE [LARGE SCALE GENOMIC DNA]</scope>
    <source>
        <strain evidence="11">Taebaek</strain>
    </source>
</reference>
<evidence type="ECO:0000256" key="7">
    <source>
        <dbReference type="SAM" id="MobiDB-lite"/>
    </source>
</evidence>
<evidence type="ECO:0000259" key="10">
    <source>
        <dbReference type="Pfam" id="PF20638"/>
    </source>
</evidence>
<sequence>MDSKSNDFEARRTVWDSKVPVEFTLDSSESVLASHQSCFMMLSRVSYFPVYLDKALKVLTSGDASEEQLLNVWLQFDGQILRWHYPIGVLYDIYHGNAGDGQTTPWPITVHLKNFPDELIRCRTKETLKFCFLQSLKESCQLKLRSNIAASMTKDEHGRLFDGLCNDRFNDFWMVNDKLMGLRSSSGEEQFSTIPARFYESSSSFRQLLLHSKKQLDDGNMGESLLTDALHKVFPDYAIETDFEAVTHGIVLPLNTPLIWLARNLVYPDNFVHIPYILRFMPQRWRIWFDSVLYPTCPVNKMETTNKSKTEENKTDGEGETGTECEKDK</sequence>
<evidence type="ECO:0000313" key="11">
    <source>
        <dbReference type="EMBL" id="KAL3085146.1"/>
    </source>
</evidence>
<comment type="caution">
    <text evidence="11">The sequence shown here is derived from an EMBL/GenBank/DDBJ whole genome shotgun (WGS) entry which is preliminary data.</text>
</comment>
<organism evidence="11 12">
    <name type="scientific">Heterodera schachtii</name>
    <name type="common">Sugarbeet cyst nematode worm</name>
    <name type="synonym">Tylenchus schachtii</name>
    <dbReference type="NCBI Taxonomy" id="97005"/>
    <lineage>
        <taxon>Eukaryota</taxon>
        <taxon>Metazoa</taxon>
        <taxon>Ecdysozoa</taxon>
        <taxon>Nematoda</taxon>
        <taxon>Chromadorea</taxon>
        <taxon>Rhabditida</taxon>
        <taxon>Tylenchina</taxon>
        <taxon>Tylenchomorpha</taxon>
        <taxon>Tylenchoidea</taxon>
        <taxon>Heteroderidae</taxon>
        <taxon>Heteroderinae</taxon>
        <taxon>Heterodera</taxon>
    </lineage>
</organism>
<protein>
    <recommendedName>
        <fullName evidence="6">Autophagy protein 5</fullName>
    </recommendedName>
</protein>
<evidence type="ECO:0000256" key="2">
    <source>
        <dbReference type="ARBA" id="ARBA00006910"/>
    </source>
</evidence>
<evidence type="ECO:0000259" key="9">
    <source>
        <dbReference type="Pfam" id="PF20637"/>
    </source>
</evidence>
<feature type="domain" description="Autophagy protein ATG5 UblA" evidence="10">
    <location>
        <begin position="14"/>
        <end position="112"/>
    </location>
</feature>
<dbReference type="Gene3D" id="1.10.246.190">
    <property type="entry name" value="Autophagy protein Apg5, helix rich domain"/>
    <property type="match status" value="1"/>
</dbReference>
<evidence type="ECO:0000313" key="12">
    <source>
        <dbReference type="Proteomes" id="UP001620645"/>
    </source>
</evidence>
<feature type="region of interest" description="Disordered" evidence="7">
    <location>
        <begin position="301"/>
        <end position="329"/>
    </location>
</feature>
<dbReference type="Pfam" id="PF04106">
    <property type="entry name" value="ATG5_UblB"/>
    <property type="match status" value="1"/>
</dbReference>
<dbReference type="GO" id="GO:0034045">
    <property type="term" value="C:phagophore assembly site membrane"/>
    <property type="evidence" value="ECO:0007669"/>
    <property type="project" value="UniProtKB-SubCell"/>
</dbReference>
<comment type="similarity">
    <text evidence="2 6">Belongs to the ATG5 family.</text>
</comment>
<evidence type="ECO:0000259" key="8">
    <source>
        <dbReference type="Pfam" id="PF04106"/>
    </source>
</evidence>
<dbReference type="InterPro" id="IPR007239">
    <property type="entry name" value="Atg5"/>
</dbReference>
<dbReference type="Gene3D" id="3.10.20.90">
    <property type="entry name" value="Phosphatidylinositol 3-kinase Catalytic Subunit, Chain A, domain 1"/>
    <property type="match status" value="1"/>
</dbReference>
<feature type="compositionally biased region" description="Basic and acidic residues" evidence="7">
    <location>
        <begin position="304"/>
        <end position="317"/>
    </location>
</feature>
<name>A0ABD2J0P0_HETSC</name>
<evidence type="ECO:0000256" key="1">
    <source>
        <dbReference type="ARBA" id="ARBA00004623"/>
    </source>
</evidence>
<keyword evidence="12" id="KW-1185">Reference proteome</keyword>
<evidence type="ECO:0000256" key="6">
    <source>
        <dbReference type="RuleBase" id="RU361202"/>
    </source>
</evidence>
<dbReference type="InterPro" id="IPR048940">
    <property type="entry name" value="ATG5_HBR"/>
</dbReference>
<keyword evidence="6" id="KW-0472">Membrane</keyword>
<dbReference type="InterPro" id="IPR048939">
    <property type="entry name" value="ATG5_UblA"/>
</dbReference>
<keyword evidence="4 6" id="KW-0832">Ubl conjugation</keyword>
<comment type="subunit">
    <text evidence="6">Conjugated with ATG12.</text>
</comment>
<dbReference type="Gene3D" id="3.10.20.620">
    <property type="match status" value="1"/>
</dbReference>
<dbReference type="EMBL" id="JBICCN010000232">
    <property type="protein sequence ID" value="KAL3085146.1"/>
    <property type="molecule type" value="Genomic_DNA"/>
</dbReference>
<dbReference type="GO" id="GO:0007033">
    <property type="term" value="P:vacuole organization"/>
    <property type="evidence" value="ECO:0007669"/>
    <property type="project" value="UniProtKB-ARBA"/>
</dbReference>